<name>A0A7W9LHU2_9ACTN</name>
<organism evidence="1 2">
    <name type="scientific">Nonomuraea jabiensis</name>
    <dbReference type="NCBI Taxonomy" id="882448"/>
    <lineage>
        <taxon>Bacteria</taxon>
        <taxon>Bacillati</taxon>
        <taxon>Actinomycetota</taxon>
        <taxon>Actinomycetes</taxon>
        <taxon>Streptosporangiales</taxon>
        <taxon>Streptosporangiaceae</taxon>
        <taxon>Nonomuraea</taxon>
    </lineage>
</organism>
<evidence type="ECO:0000313" key="2">
    <source>
        <dbReference type="Proteomes" id="UP000579153"/>
    </source>
</evidence>
<protein>
    <submittedName>
        <fullName evidence="1">Uncharacterized protein</fullName>
    </submittedName>
</protein>
<gene>
    <name evidence="1" type="ORF">HD596_011147</name>
</gene>
<dbReference type="Proteomes" id="UP000579153">
    <property type="component" value="Unassembled WGS sequence"/>
</dbReference>
<evidence type="ECO:0000313" key="1">
    <source>
        <dbReference type="EMBL" id="MBB5784391.1"/>
    </source>
</evidence>
<proteinExistence type="predicted"/>
<accession>A0A7W9LHU2</accession>
<dbReference type="EMBL" id="JACHMB010000001">
    <property type="protein sequence ID" value="MBB5784391.1"/>
    <property type="molecule type" value="Genomic_DNA"/>
</dbReference>
<dbReference type="AlphaFoldDB" id="A0A7W9LHU2"/>
<comment type="caution">
    <text evidence="1">The sequence shown here is derived from an EMBL/GenBank/DDBJ whole genome shotgun (WGS) entry which is preliminary data.</text>
</comment>
<reference evidence="1 2" key="1">
    <citation type="submission" date="2020-08" db="EMBL/GenBank/DDBJ databases">
        <title>Sequencing the genomes of 1000 actinobacteria strains.</title>
        <authorList>
            <person name="Klenk H.-P."/>
        </authorList>
    </citation>
    <scope>NUCLEOTIDE SEQUENCE [LARGE SCALE GENOMIC DNA]</scope>
    <source>
        <strain evidence="1 2">DSM 45507</strain>
    </source>
</reference>
<dbReference type="RefSeq" id="WP_185077347.1">
    <property type="nucleotide sequence ID" value="NZ_JACHMB010000001.1"/>
</dbReference>
<sequence>MNPSIALQKLSGIVKELGSGDAPLARLRLLECAFELAEEAVRKCPDELIIDAAAILDKALAESTAFKKSALAMLDRGEVGATKRGQIETKLDILDGLGQDVALRRNTDYLMKESDS</sequence>
<keyword evidence="2" id="KW-1185">Reference proteome</keyword>